<organism evidence="4 5">
    <name type="scientific">Enemella evansiae</name>
    <dbReference type="NCBI Taxonomy" id="2016499"/>
    <lineage>
        <taxon>Bacteria</taxon>
        <taxon>Bacillati</taxon>
        <taxon>Actinomycetota</taxon>
        <taxon>Actinomycetes</taxon>
        <taxon>Propionibacteriales</taxon>
        <taxon>Propionibacteriaceae</taxon>
        <taxon>Enemella</taxon>
    </lineage>
</organism>
<name>A0A255G6S6_9ACTN</name>
<feature type="transmembrane region" description="Helical" evidence="2">
    <location>
        <begin position="27"/>
        <end position="49"/>
    </location>
</feature>
<protein>
    <recommendedName>
        <fullName evidence="3">DUF1468 domain-containing protein</fullName>
    </recommendedName>
</protein>
<proteinExistence type="predicted"/>
<dbReference type="Proteomes" id="UP000215896">
    <property type="component" value="Unassembled WGS sequence"/>
</dbReference>
<evidence type="ECO:0000256" key="1">
    <source>
        <dbReference type="SAM" id="MobiDB-lite"/>
    </source>
</evidence>
<feature type="region of interest" description="Disordered" evidence="1">
    <location>
        <begin position="1"/>
        <end position="23"/>
    </location>
</feature>
<feature type="transmembrane region" description="Helical" evidence="2">
    <location>
        <begin position="64"/>
        <end position="82"/>
    </location>
</feature>
<feature type="transmembrane region" description="Helical" evidence="2">
    <location>
        <begin position="126"/>
        <end position="144"/>
    </location>
</feature>
<evidence type="ECO:0000259" key="3">
    <source>
        <dbReference type="Pfam" id="PF07331"/>
    </source>
</evidence>
<evidence type="ECO:0000256" key="2">
    <source>
        <dbReference type="SAM" id="Phobius"/>
    </source>
</evidence>
<keyword evidence="2" id="KW-0472">Membrane</keyword>
<feature type="compositionally biased region" description="Basic and acidic residues" evidence="1">
    <location>
        <begin position="8"/>
        <end position="23"/>
    </location>
</feature>
<evidence type="ECO:0000313" key="4">
    <source>
        <dbReference type="EMBL" id="OYO11619.1"/>
    </source>
</evidence>
<comment type="caution">
    <text evidence="4">The sequence shown here is derived from an EMBL/GenBank/DDBJ whole genome shotgun (WGS) entry which is preliminary data.</text>
</comment>
<dbReference type="RefSeq" id="WP_094406056.1">
    <property type="nucleotide sequence ID" value="NZ_NMVO01000015.1"/>
</dbReference>
<sequence>MSPASKVEQTEADRADRAADGDRSSRGYGALVMPLLMFGAAGYLIYGLLTMQVVEGDELLGPTAMPWAAAIGLIVLAVIYAIDILRNPGDQHAGESTHPTPINWRSVGIAVASLVVFALILEPIGWLLSGAVLFFGMTMALGLGDRAARRPLFNALLALSFSAIVQLVFAGLLGLSLPVGMLLGGS</sequence>
<gene>
    <name evidence="4" type="ORF">CGZ94_14430</name>
</gene>
<accession>A0A255G6S6</accession>
<dbReference type="AlphaFoldDB" id="A0A255G6S6"/>
<feature type="domain" description="DUF1468" evidence="3">
    <location>
        <begin position="33"/>
        <end position="178"/>
    </location>
</feature>
<dbReference type="EMBL" id="NMVO01000015">
    <property type="protein sequence ID" value="OYO11619.1"/>
    <property type="molecule type" value="Genomic_DNA"/>
</dbReference>
<evidence type="ECO:0000313" key="5">
    <source>
        <dbReference type="Proteomes" id="UP000215896"/>
    </source>
</evidence>
<keyword evidence="2" id="KW-0812">Transmembrane</keyword>
<dbReference type="Pfam" id="PF07331">
    <property type="entry name" value="TctB"/>
    <property type="match status" value="1"/>
</dbReference>
<keyword evidence="5" id="KW-1185">Reference proteome</keyword>
<dbReference type="OrthoDB" id="5119225at2"/>
<feature type="transmembrane region" description="Helical" evidence="2">
    <location>
        <begin position="102"/>
        <end position="120"/>
    </location>
</feature>
<reference evidence="4 5" key="1">
    <citation type="submission" date="2017-07" db="EMBL/GenBank/DDBJ databases">
        <title>Draft whole genome sequences of clinical Proprionibacteriaceae strains.</title>
        <authorList>
            <person name="Bernier A.-M."/>
            <person name="Bernard K."/>
            <person name="Domingo M.-C."/>
        </authorList>
    </citation>
    <scope>NUCLEOTIDE SEQUENCE [LARGE SCALE GENOMIC DNA]</scope>
    <source>
        <strain evidence="4 5">NML 030167</strain>
    </source>
</reference>
<keyword evidence="2" id="KW-1133">Transmembrane helix</keyword>
<feature type="transmembrane region" description="Helical" evidence="2">
    <location>
        <begin position="156"/>
        <end position="183"/>
    </location>
</feature>
<dbReference type="InterPro" id="IPR009936">
    <property type="entry name" value="DUF1468"/>
</dbReference>